<dbReference type="Gene3D" id="2.20.100.10">
    <property type="entry name" value="Thrombospondin type-1 (TSP1) repeat"/>
    <property type="match status" value="1"/>
</dbReference>
<organism evidence="1 2">
    <name type="scientific">Mya arenaria</name>
    <name type="common">Soft-shell clam</name>
    <dbReference type="NCBI Taxonomy" id="6604"/>
    <lineage>
        <taxon>Eukaryota</taxon>
        <taxon>Metazoa</taxon>
        <taxon>Spiralia</taxon>
        <taxon>Lophotrochozoa</taxon>
        <taxon>Mollusca</taxon>
        <taxon>Bivalvia</taxon>
        <taxon>Autobranchia</taxon>
        <taxon>Heteroconchia</taxon>
        <taxon>Euheterodonta</taxon>
        <taxon>Imparidentia</taxon>
        <taxon>Neoheterodontei</taxon>
        <taxon>Myida</taxon>
        <taxon>Myoidea</taxon>
        <taxon>Myidae</taxon>
        <taxon>Mya</taxon>
    </lineage>
</organism>
<dbReference type="PRINTS" id="PR01705">
    <property type="entry name" value="TSP1REPEAT"/>
</dbReference>
<dbReference type="PANTHER" id="PTHR16311:SF3">
    <property type="entry name" value="THROMBOSPONDIN TYPE-1 DOMAIN-CONTAINING PROTEIN 1"/>
    <property type="match status" value="1"/>
</dbReference>
<accession>A0ABY7EN40</accession>
<sequence length="149" mass="16163">QCNVSMDNGLSGPLGVLARSAAVTACNPDTEHVQIPHRQMAKLCAQDKKPNQGPVQNTHVQSSIDRSLTDIMWYHLTITPYTIIFTVSFPASADGQWSLWSTWTNCSVSHGDGVVSRTRSCSNPSPVNGGNNCAGLVIERKSCQMPHQI</sequence>
<keyword evidence="2" id="KW-1185">Reference proteome</keyword>
<reference evidence="1" key="1">
    <citation type="submission" date="2022-11" db="EMBL/GenBank/DDBJ databases">
        <title>Centuries of genome instability and evolution in soft-shell clam transmissible cancer (bioRxiv).</title>
        <authorList>
            <person name="Hart S.F.M."/>
            <person name="Yonemitsu M.A."/>
            <person name="Giersch R.M."/>
            <person name="Beal B.F."/>
            <person name="Arriagada G."/>
            <person name="Davis B.W."/>
            <person name="Ostrander E.A."/>
            <person name="Goff S.P."/>
            <person name="Metzger M.J."/>
        </authorList>
    </citation>
    <scope>NUCLEOTIDE SEQUENCE</scope>
    <source>
        <strain evidence="1">MELC-2E11</strain>
        <tissue evidence="1">Siphon/mantle</tissue>
    </source>
</reference>
<dbReference type="PANTHER" id="PTHR16311">
    <property type="entry name" value="THROMBOSPONDIN TYPE I DOMAIN-CONTAINING 1"/>
    <property type="match status" value="1"/>
</dbReference>
<dbReference type="InterPro" id="IPR036383">
    <property type="entry name" value="TSP1_rpt_sf"/>
</dbReference>
<gene>
    <name evidence="1" type="ORF">MAR_035468</name>
</gene>
<dbReference type="InterPro" id="IPR038877">
    <property type="entry name" value="THSD1"/>
</dbReference>
<dbReference type="InterPro" id="IPR000884">
    <property type="entry name" value="TSP1_rpt"/>
</dbReference>
<protein>
    <submittedName>
        <fullName evidence="1">SEM5A-like protein</fullName>
    </submittedName>
</protein>
<dbReference type="Proteomes" id="UP001164746">
    <property type="component" value="Chromosome 7"/>
</dbReference>
<evidence type="ECO:0000313" key="2">
    <source>
        <dbReference type="Proteomes" id="UP001164746"/>
    </source>
</evidence>
<feature type="non-terminal residue" evidence="1">
    <location>
        <position position="149"/>
    </location>
</feature>
<evidence type="ECO:0000313" key="1">
    <source>
        <dbReference type="EMBL" id="WAR10392.1"/>
    </source>
</evidence>
<name>A0ABY7EN40_MYAAR</name>
<dbReference type="SMART" id="SM00209">
    <property type="entry name" value="TSP1"/>
    <property type="match status" value="1"/>
</dbReference>
<dbReference type="PROSITE" id="PS50092">
    <property type="entry name" value="TSP1"/>
    <property type="match status" value="1"/>
</dbReference>
<feature type="non-terminal residue" evidence="1">
    <location>
        <position position="1"/>
    </location>
</feature>
<dbReference type="SUPFAM" id="SSF82895">
    <property type="entry name" value="TSP-1 type 1 repeat"/>
    <property type="match status" value="1"/>
</dbReference>
<proteinExistence type="predicted"/>
<dbReference type="Pfam" id="PF00090">
    <property type="entry name" value="TSP_1"/>
    <property type="match status" value="1"/>
</dbReference>
<dbReference type="EMBL" id="CP111018">
    <property type="protein sequence ID" value="WAR10392.1"/>
    <property type="molecule type" value="Genomic_DNA"/>
</dbReference>